<sequence length="843" mass="94592">MNPNVRPVHYNIHLYPDLTTFKFKGTEEVLLRVVEPARAIEFNGLEMKVLSAAVTVGGAVWPVKGVSENAEKEAFVVELEKEVPVGEAVLKLEFEGEINDKLAGFYRSRYEYNGQSYYLGTTQFEPCDARRAFPCWDEPACKARFSITMTVQKDLTALSNMPIKSETTEGDLKTCVFDVTPVMSTYLVAYCVGHFEYLETTTEEGIKFRVYTVPGKKELGRFALDVGAKTISFFAKYYGIEYPLPKQDMIAVPDFSFGAMENWGLITYRETALLCDESSSFVAKSRVAYVVGHELAHQWFGNLVTMEWWKELWLNEGFATFMGTKAVDHLFPQWQVWTKFLNDHVFRALRVDALRSSHPIEVDISVARKVDEIFDAISYAKGASVILMIESALGEEPFRKGLNIYLNRFKYGNAHTEDLWQGLTEGSGKKVSNIMDPWVKKIGYPVVTVEETGQPGKLKITQNRYLAAGDVKPEENETIWPILLGVSTQSHPDIKYVELNTKEAVIDVDVSSNTEWIKLNAGQTGLYRVQYSAALFKRLGDNLSALSARDRAGLQNDAFALAIAGSISVVDYLELVSKFTEETNDTVWSDIFANLAVVRKLFDSPSMEKFVLKLVSKIGGELGWSGKPGEDESRSSLRGSVIATLGAVGDVAVIEEAKKRWTAFLSDKNSLPADLQSGVFYLVAKNGGEAEINQMIEVYKTSTLPAQKVTALRSIGSSRNPELIKKGLEYMMSEEVRMQDRFILLAALASSKVGRDICWDYVKQNWSLLEVKISHNLLPRIISYTCEDFSTPEKAKEVEDFFSQHKVHGTERTIAQTIESINSNTAIHSRNVAQVSKYLEQFN</sequence>
<dbReference type="InterPro" id="IPR027268">
    <property type="entry name" value="Peptidase_M4/M1_CTD_sf"/>
</dbReference>
<dbReference type="FunFam" id="1.25.50.20:FF:000002">
    <property type="entry name" value="Aminopeptidase"/>
    <property type="match status" value="1"/>
</dbReference>
<keyword evidence="5 11" id="KW-0378">Hydrolase</keyword>
<evidence type="ECO:0000256" key="11">
    <source>
        <dbReference type="RuleBase" id="RU364040"/>
    </source>
</evidence>
<feature type="site" description="Transition state stabilizer" evidence="10">
    <location>
        <position position="379"/>
    </location>
</feature>
<dbReference type="InterPro" id="IPR045357">
    <property type="entry name" value="Aminopeptidase_N-like_N"/>
</dbReference>
<organism evidence="15">
    <name type="scientific">Arcella intermedia</name>
    <dbReference type="NCBI Taxonomy" id="1963864"/>
    <lineage>
        <taxon>Eukaryota</taxon>
        <taxon>Amoebozoa</taxon>
        <taxon>Tubulinea</taxon>
        <taxon>Elardia</taxon>
        <taxon>Arcellinida</taxon>
        <taxon>Sphaerothecina</taxon>
        <taxon>Arcellidae</taxon>
        <taxon>Arcella</taxon>
    </lineage>
</organism>
<dbReference type="FunFam" id="1.10.390.10:FF:000001">
    <property type="entry name" value="Aminopeptidase"/>
    <property type="match status" value="1"/>
</dbReference>
<dbReference type="FunFam" id="2.60.40.1730:FF:000002">
    <property type="entry name" value="Aminopeptidase"/>
    <property type="match status" value="1"/>
</dbReference>
<dbReference type="SUPFAM" id="SSF55486">
    <property type="entry name" value="Metalloproteases ('zincins'), catalytic domain"/>
    <property type="match status" value="1"/>
</dbReference>
<dbReference type="SUPFAM" id="SSF63737">
    <property type="entry name" value="Leukotriene A4 hydrolase N-terminal domain"/>
    <property type="match status" value="1"/>
</dbReference>
<evidence type="ECO:0000256" key="2">
    <source>
        <dbReference type="ARBA" id="ARBA00022438"/>
    </source>
</evidence>
<evidence type="ECO:0000259" key="12">
    <source>
        <dbReference type="Pfam" id="PF01433"/>
    </source>
</evidence>
<dbReference type="InterPro" id="IPR050344">
    <property type="entry name" value="Peptidase_M1_aminopeptidases"/>
</dbReference>
<dbReference type="PANTHER" id="PTHR11533:SF174">
    <property type="entry name" value="PUROMYCIN-SENSITIVE AMINOPEPTIDASE-RELATED"/>
    <property type="match status" value="1"/>
</dbReference>
<feature type="domain" description="Aminopeptidase N-like N-terminal" evidence="14">
    <location>
        <begin position="7"/>
        <end position="187"/>
    </location>
</feature>
<dbReference type="Gene3D" id="1.25.50.20">
    <property type="match status" value="1"/>
</dbReference>
<evidence type="ECO:0000256" key="1">
    <source>
        <dbReference type="ARBA" id="ARBA00010136"/>
    </source>
</evidence>
<feature type="binding site" evidence="9">
    <location>
        <position position="293"/>
    </location>
    <ligand>
        <name>Zn(2+)</name>
        <dbReference type="ChEBI" id="CHEBI:29105"/>
        <note>catalytic</note>
    </ligand>
</feature>
<dbReference type="GO" id="GO:0070006">
    <property type="term" value="F:metalloaminopeptidase activity"/>
    <property type="evidence" value="ECO:0007669"/>
    <property type="project" value="TreeGrafter"/>
</dbReference>
<feature type="binding site" evidence="9">
    <location>
        <position position="297"/>
    </location>
    <ligand>
        <name>Zn(2+)</name>
        <dbReference type="ChEBI" id="CHEBI:29105"/>
        <note>catalytic</note>
    </ligand>
</feature>
<dbReference type="GO" id="GO:0043171">
    <property type="term" value="P:peptide catabolic process"/>
    <property type="evidence" value="ECO:0007669"/>
    <property type="project" value="TreeGrafter"/>
</dbReference>
<dbReference type="Gene3D" id="1.10.390.10">
    <property type="entry name" value="Neutral Protease Domain 2"/>
    <property type="match status" value="1"/>
</dbReference>
<keyword evidence="7 11" id="KW-0482">Metalloprotease</keyword>
<dbReference type="PRINTS" id="PR00756">
    <property type="entry name" value="ALADIPTASE"/>
</dbReference>
<dbReference type="Pfam" id="PF17900">
    <property type="entry name" value="Peptidase_M1_N"/>
    <property type="match status" value="1"/>
</dbReference>
<evidence type="ECO:0000256" key="9">
    <source>
        <dbReference type="PIRSR" id="PIRSR634016-3"/>
    </source>
</evidence>
<evidence type="ECO:0000256" key="3">
    <source>
        <dbReference type="ARBA" id="ARBA00022670"/>
    </source>
</evidence>
<dbReference type="AlphaFoldDB" id="A0A6B2KY43"/>
<evidence type="ECO:0000256" key="8">
    <source>
        <dbReference type="PIRSR" id="PIRSR634016-1"/>
    </source>
</evidence>
<dbReference type="EMBL" id="GIBP01000556">
    <property type="protein sequence ID" value="NDV29525.1"/>
    <property type="molecule type" value="Transcribed_RNA"/>
</dbReference>
<evidence type="ECO:0000259" key="14">
    <source>
        <dbReference type="Pfam" id="PF17900"/>
    </source>
</evidence>
<dbReference type="EC" id="3.4.11.-" evidence="11"/>
<dbReference type="Pfam" id="PF11838">
    <property type="entry name" value="ERAP1_C"/>
    <property type="match status" value="1"/>
</dbReference>
<evidence type="ECO:0000256" key="6">
    <source>
        <dbReference type="ARBA" id="ARBA00022833"/>
    </source>
</evidence>
<dbReference type="GO" id="GO:0008270">
    <property type="term" value="F:zinc ion binding"/>
    <property type="evidence" value="ECO:0007669"/>
    <property type="project" value="UniProtKB-UniRule"/>
</dbReference>
<keyword evidence="2 11" id="KW-0031">Aminopeptidase</keyword>
<proteinExistence type="inferred from homology"/>
<dbReference type="GO" id="GO:0006508">
    <property type="term" value="P:proteolysis"/>
    <property type="evidence" value="ECO:0007669"/>
    <property type="project" value="UniProtKB-KW"/>
</dbReference>
<dbReference type="Gene3D" id="2.60.40.1910">
    <property type="match status" value="1"/>
</dbReference>
<protein>
    <recommendedName>
        <fullName evidence="11">Aminopeptidase</fullName>
        <ecNumber evidence="11">3.4.11.-</ecNumber>
    </recommendedName>
</protein>
<evidence type="ECO:0000256" key="10">
    <source>
        <dbReference type="PIRSR" id="PIRSR634016-4"/>
    </source>
</evidence>
<dbReference type="GO" id="GO:0016020">
    <property type="term" value="C:membrane"/>
    <property type="evidence" value="ECO:0007669"/>
    <property type="project" value="TreeGrafter"/>
</dbReference>
<name>A0A6B2KY43_9EUKA</name>
<dbReference type="PANTHER" id="PTHR11533">
    <property type="entry name" value="PROTEASE M1 ZINC METALLOPROTEASE"/>
    <property type="match status" value="1"/>
</dbReference>
<dbReference type="InterPro" id="IPR024571">
    <property type="entry name" value="ERAP1-like_C_dom"/>
</dbReference>
<accession>A0A6B2KY43</accession>
<dbReference type="GO" id="GO:0042277">
    <property type="term" value="F:peptide binding"/>
    <property type="evidence" value="ECO:0007669"/>
    <property type="project" value="TreeGrafter"/>
</dbReference>
<evidence type="ECO:0000256" key="5">
    <source>
        <dbReference type="ARBA" id="ARBA00022801"/>
    </source>
</evidence>
<dbReference type="Gene3D" id="2.60.40.1730">
    <property type="entry name" value="tricorn interacting facor f3 domain"/>
    <property type="match status" value="1"/>
</dbReference>
<dbReference type="GO" id="GO:0005737">
    <property type="term" value="C:cytoplasm"/>
    <property type="evidence" value="ECO:0007669"/>
    <property type="project" value="TreeGrafter"/>
</dbReference>
<dbReference type="InterPro" id="IPR042097">
    <property type="entry name" value="Aminopeptidase_N-like_N_sf"/>
</dbReference>
<dbReference type="CDD" id="cd09601">
    <property type="entry name" value="M1_APN-Q_like"/>
    <property type="match status" value="1"/>
</dbReference>
<feature type="binding site" evidence="9">
    <location>
        <position position="316"/>
    </location>
    <ligand>
        <name>Zn(2+)</name>
        <dbReference type="ChEBI" id="CHEBI:29105"/>
        <note>catalytic</note>
    </ligand>
</feature>
<dbReference type="Pfam" id="PF01433">
    <property type="entry name" value="Peptidase_M1"/>
    <property type="match status" value="1"/>
</dbReference>
<evidence type="ECO:0000256" key="7">
    <source>
        <dbReference type="ARBA" id="ARBA00023049"/>
    </source>
</evidence>
<comment type="cofactor">
    <cofactor evidence="9 11">
        <name>Zn(2+)</name>
        <dbReference type="ChEBI" id="CHEBI:29105"/>
    </cofactor>
    <text evidence="9 11">Binds 1 zinc ion per subunit.</text>
</comment>
<keyword evidence="6 9" id="KW-0862">Zinc</keyword>
<dbReference type="InterPro" id="IPR034016">
    <property type="entry name" value="M1_APN-typ"/>
</dbReference>
<evidence type="ECO:0000256" key="4">
    <source>
        <dbReference type="ARBA" id="ARBA00022723"/>
    </source>
</evidence>
<feature type="domain" description="Peptidase M1 membrane alanine aminopeptidase" evidence="12">
    <location>
        <begin position="222"/>
        <end position="438"/>
    </location>
</feature>
<feature type="domain" description="ERAP1-like C-terminal" evidence="13">
    <location>
        <begin position="516"/>
        <end position="822"/>
    </location>
</feature>
<keyword evidence="3 11" id="KW-0645">Protease</keyword>
<evidence type="ECO:0000259" key="13">
    <source>
        <dbReference type="Pfam" id="PF11838"/>
    </source>
</evidence>
<reference evidence="15" key="1">
    <citation type="journal article" date="2020" name="J. Eukaryot. Microbiol.">
        <title>De novo Sequencing, Assembly and Annotation of the Transcriptome for the Free-Living Testate Amoeba Arcella intermedia.</title>
        <authorList>
            <person name="Ribeiro G.M."/>
            <person name="Porfirio-Sousa A.L."/>
            <person name="Maurer-Alcala X.X."/>
            <person name="Katz L.A."/>
            <person name="Lahr D.J.G."/>
        </authorList>
    </citation>
    <scope>NUCLEOTIDE SEQUENCE</scope>
</reference>
<dbReference type="InterPro" id="IPR014782">
    <property type="entry name" value="Peptidase_M1_dom"/>
</dbReference>
<comment type="similarity">
    <text evidence="1 11">Belongs to the peptidase M1 family.</text>
</comment>
<evidence type="ECO:0000313" key="15">
    <source>
        <dbReference type="EMBL" id="NDV29525.1"/>
    </source>
</evidence>
<dbReference type="InterPro" id="IPR001930">
    <property type="entry name" value="Peptidase_M1"/>
</dbReference>
<keyword evidence="4 9" id="KW-0479">Metal-binding</keyword>
<dbReference type="GO" id="GO:0005615">
    <property type="term" value="C:extracellular space"/>
    <property type="evidence" value="ECO:0007669"/>
    <property type="project" value="TreeGrafter"/>
</dbReference>
<feature type="active site" description="Proton acceptor" evidence="8">
    <location>
        <position position="294"/>
    </location>
</feature>